<dbReference type="PANTHER" id="PTHR42852">
    <property type="entry name" value="THIOL:DISULFIDE INTERCHANGE PROTEIN DSBE"/>
    <property type="match status" value="1"/>
</dbReference>
<protein>
    <submittedName>
        <fullName evidence="4">TlpA family protein disulfide reductase</fullName>
    </submittedName>
</protein>
<feature type="domain" description="Thioredoxin" evidence="3">
    <location>
        <begin position="59"/>
        <end position="210"/>
    </location>
</feature>
<comment type="subcellular location">
    <subcellularLocation>
        <location evidence="1">Cell envelope</location>
    </subcellularLocation>
</comment>
<proteinExistence type="predicted"/>
<dbReference type="PANTHER" id="PTHR42852:SF13">
    <property type="entry name" value="PROTEIN DIPZ"/>
    <property type="match status" value="1"/>
</dbReference>
<dbReference type="InterPro" id="IPR017937">
    <property type="entry name" value="Thioredoxin_CS"/>
</dbReference>
<dbReference type="InterPro" id="IPR050553">
    <property type="entry name" value="Thioredoxin_ResA/DsbE_sf"/>
</dbReference>
<evidence type="ECO:0000313" key="4">
    <source>
        <dbReference type="EMBL" id="MBU8822768.1"/>
    </source>
</evidence>
<evidence type="ECO:0000313" key="5">
    <source>
        <dbReference type="Proteomes" id="UP000696413"/>
    </source>
</evidence>
<name>A0ABS6HKM4_MYCGD</name>
<dbReference type="Pfam" id="PF08534">
    <property type="entry name" value="Redoxin"/>
    <property type="match status" value="1"/>
</dbReference>
<dbReference type="Proteomes" id="UP000696413">
    <property type="component" value="Unassembled WGS sequence"/>
</dbReference>
<dbReference type="InterPro" id="IPR036249">
    <property type="entry name" value="Thioredoxin-like_sf"/>
</dbReference>
<dbReference type="SUPFAM" id="SSF52833">
    <property type="entry name" value="Thioredoxin-like"/>
    <property type="match status" value="1"/>
</dbReference>
<dbReference type="InterPro" id="IPR013766">
    <property type="entry name" value="Thioredoxin_domain"/>
</dbReference>
<sequence>MATGRILVALTLGAVGITGAVVATDLSGPGSHQVRHTITQHGADTAGGADPLVYEAGTVPCPAPVRDAAAAPTLAGSHARCLGSTQSVDVGTAVAGRPTLLNVWASWCAPCREEMPILDAYARSPGAVRVIGINVRDRGSSAAALLRDLHIGYPSYTDADSVAAALATPPLLPLSYLVGADGSVRRLQEVLVFGDVGQVTQSVTAALDRP</sequence>
<comment type="caution">
    <text evidence="4">The sequence shown here is derived from an EMBL/GenBank/DDBJ whole genome shotgun (WGS) entry which is preliminary data.</text>
</comment>
<evidence type="ECO:0000256" key="2">
    <source>
        <dbReference type="ARBA" id="ARBA00022748"/>
    </source>
</evidence>
<reference evidence="4 5" key="1">
    <citation type="submission" date="2021-05" db="EMBL/GenBank/DDBJ databases">
        <title>Draft Genome Sequences of Clinical Respiratory Isolates of Mycobacterium goodii Recovered in Ireland.</title>
        <authorList>
            <person name="Flanagan P.R."/>
            <person name="Mok S."/>
            <person name="Roycroft E."/>
            <person name="Rogers T.R."/>
            <person name="Fitzgibbon M."/>
        </authorList>
    </citation>
    <scope>NUCLEOTIDE SEQUENCE [LARGE SCALE GENOMIC DNA]</scope>
    <source>
        <strain evidence="4 5">14IE55</strain>
    </source>
</reference>
<gene>
    <name evidence="4" type="ORF">KL859_07745</name>
</gene>
<dbReference type="Gene3D" id="3.40.30.10">
    <property type="entry name" value="Glutaredoxin"/>
    <property type="match status" value="1"/>
</dbReference>
<accession>A0ABS6HKM4</accession>
<dbReference type="CDD" id="cd02966">
    <property type="entry name" value="TlpA_like_family"/>
    <property type="match status" value="1"/>
</dbReference>
<keyword evidence="5" id="KW-1185">Reference proteome</keyword>
<evidence type="ECO:0000256" key="1">
    <source>
        <dbReference type="ARBA" id="ARBA00004196"/>
    </source>
</evidence>
<evidence type="ECO:0000259" key="3">
    <source>
        <dbReference type="PROSITE" id="PS51352"/>
    </source>
</evidence>
<dbReference type="InterPro" id="IPR013740">
    <property type="entry name" value="Redoxin"/>
</dbReference>
<dbReference type="RefSeq" id="WP_214394599.1">
    <property type="nucleotide sequence ID" value="NZ_JAHBOL010000020.1"/>
</dbReference>
<keyword evidence="2" id="KW-0201">Cytochrome c-type biogenesis</keyword>
<organism evidence="4 5">
    <name type="scientific">Mycolicibacterium goodii</name>
    <name type="common">Mycobacterium goodii</name>
    <dbReference type="NCBI Taxonomy" id="134601"/>
    <lineage>
        <taxon>Bacteria</taxon>
        <taxon>Bacillati</taxon>
        <taxon>Actinomycetota</taxon>
        <taxon>Actinomycetes</taxon>
        <taxon>Mycobacteriales</taxon>
        <taxon>Mycobacteriaceae</taxon>
        <taxon>Mycolicibacterium</taxon>
    </lineage>
</organism>
<dbReference type="PROSITE" id="PS51352">
    <property type="entry name" value="THIOREDOXIN_2"/>
    <property type="match status" value="1"/>
</dbReference>
<dbReference type="EMBL" id="JAHBOM010000005">
    <property type="protein sequence ID" value="MBU8822768.1"/>
    <property type="molecule type" value="Genomic_DNA"/>
</dbReference>
<dbReference type="PROSITE" id="PS00194">
    <property type="entry name" value="THIOREDOXIN_1"/>
    <property type="match status" value="1"/>
</dbReference>